<evidence type="ECO:0000313" key="3">
    <source>
        <dbReference type="EMBL" id="SJZ71203.1"/>
    </source>
</evidence>
<evidence type="ECO:0000313" key="4">
    <source>
        <dbReference type="Proteomes" id="UP000190121"/>
    </source>
</evidence>
<dbReference type="Pfam" id="PF01713">
    <property type="entry name" value="Smr"/>
    <property type="match status" value="1"/>
</dbReference>
<dbReference type="InterPro" id="IPR036063">
    <property type="entry name" value="Smr_dom_sf"/>
</dbReference>
<evidence type="ECO:0000256" key="1">
    <source>
        <dbReference type="SAM" id="MobiDB-lite"/>
    </source>
</evidence>
<feature type="region of interest" description="Disordered" evidence="1">
    <location>
        <begin position="61"/>
        <end position="97"/>
    </location>
</feature>
<dbReference type="Gene3D" id="3.30.1370.110">
    <property type="match status" value="1"/>
</dbReference>
<dbReference type="STRING" id="29524.SAMN02745171_00918"/>
<evidence type="ECO:0000259" key="2">
    <source>
        <dbReference type="PROSITE" id="PS50828"/>
    </source>
</evidence>
<dbReference type="Proteomes" id="UP000190121">
    <property type="component" value="Unassembled WGS sequence"/>
</dbReference>
<dbReference type="InterPro" id="IPR018598">
    <property type="entry name" value="DUF2027"/>
</dbReference>
<dbReference type="OrthoDB" id="1524810at2"/>
<dbReference type="InterPro" id="IPR002625">
    <property type="entry name" value="Smr_dom"/>
</dbReference>
<dbReference type="Pfam" id="PF09640">
    <property type="entry name" value="DUF2027"/>
    <property type="match status" value="1"/>
</dbReference>
<dbReference type="SUPFAM" id="SSF158949">
    <property type="entry name" value="Smr-associated domain-like"/>
    <property type="match status" value="1"/>
</dbReference>
<feature type="compositionally biased region" description="Polar residues" evidence="1">
    <location>
        <begin position="79"/>
        <end position="94"/>
    </location>
</feature>
<feature type="compositionally biased region" description="Basic and acidic residues" evidence="1">
    <location>
        <begin position="63"/>
        <end position="76"/>
    </location>
</feature>
<gene>
    <name evidence="3" type="ORF">SAMN02745171_00918</name>
</gene>
<feature type="domain" description="Smr" evidence="2">
    <location>
        <begin position="310"/>
        <end position="380"/>
    </location>
</feature>
<proteinExistence type="predicted"/>
<feature type="compositionally biased region" description="Basic and acidic residues" evidence="1">
    <location>
        <begin position="266"/>
        <end position="279"/>
    </location>
</feature>
<organism evidence="3 4">
    <name type="scientific">Porphyromonas circumdentaria</name>
    <dbReference type="NCBI Taxonomy" id="29524"/>
    <lineage>
        <taxon>Bacteria</taxon>
        <taxon>Pseudomonadati</taxon>
        <taxon>Bacteroidota</taxon>
        <taxon>Bacteroidia</taxon>
        <taxon>Bacteroidales</taxon>
        <taxon>Porphyromonadaceae</taxon>
        <taxon>Porphyromonas</taxon>
    </lineage>
</organism>
<dbReference type="Gene3D" id="2.60.40.1600">
    <property type="entry name" value="Smr-associated-like"/>
    <property type="match status" value="1"/>
</dbReference>
<feature type="region of interest" description="Disordered" evidence="1">
    <location>
        <begin position="266"/>
        <end position="288"/>
    </location>
</feature>
<dbReference type="EMBL" id="FUXE01000008">
    <property type="protein sequence ID" value="SJZ71203.1"/>
    <property type="molecule type" value="Genomic_DNA"/>
</dbReference>
<sequence>MAKLKVGDTVRYLNSKGGGIVRRIVGKVAWVEGEDGFELPTPIHECVVVNEKDTFIPAYRTPQEIKEEEQRRKEARLGAQSTLSKAPQTSVTTATPPPAHLFLPERPEGELISLYLAWLPEDYATFSNGDMECYLINDSNYNLFFTYSLAQNNGSYRLVASGEIERDTKLLIDTFSLSELNERERIHIAIIPYKKGRKYILKEPYSIDLKPDGVKFFKRHCFTDNDFFDEDALLVSLVEKDKQKGGREEVSPSLLKEALESKKFQAEKEHKNGNAEHKMPARKKPSNTPIEIDLHASQLLTTTQGMSPTDLLKHQLDEFHKVMKEHINHKGQKIVFIHGKGEGVLRKAILDELKRKYPKASAQDASFQEYGFGATLVTIH</sequence>
<accession>A0A1T4MW69</accession>
<dbReference type="InterPro" id="IPR036781">
    <property type="entry name" value="Smr_assoc-like_sf"/>
</dbReference>
<dbReference type="RefSeq" id="WP_078736852.1">
    <property type="nucleotide sequence ID" value="NZ_FUXE01000008.1"/>
</dbReference>
<protein>
    <submittedName>
        <fullName evidence="3">Smr domain-containing protein</fullName>
    </submittedName>
</protein>
<reference evidence="4" key="1">
    <citation type="submission" date="2017-02" db="EMBL/GenBank/DDBJ databases">
        <authorList>
            <person name="Varghese N."/>
            <person name="Submissions S."/>
        </authorList>
    </citation>
    <scope>NUCLEOTIDE SEQUENCE [LARGE SCALE GENOMIC DNA]</scope>
    <source>
        <strain evidence="4">ATCC 51356</strain>
    </source>
</reference>
<dbReference type="PROSITE" id="PS50828">
    <property type="entry name" value="SMR"/>
    <property type="match status" value="1"/>
</dbReference>
<keyword evidence="4" id="KW-1185">Reference proteome</keyword>
<name>A0A1T4MW69_9PORP</name>
<dbReference type="AlphaFoldDB" id="A0A1T4MW69"/>